<protein>
    <recommendedName>
        <fullName evidence="3">DivIVA domain-containing protein</fullName>
    </recommendedName>
</protein>
<name>A0A542Y370_9MICO</name>
<dbReference type="RefSeq" id="WP_141885967.1">
    <property type="nucleotide sequence ID" value="NZ_BAAAUY010000004.1"/>
</dbReference>
<comment type="caution">
    <text evidence="1">The sequence shown here is derived from an EMBL/GenBank/DDBJ whole genome shotgun (WGS) entry which is preliminary data.</text>
</comment>
<keyword evidence="2" id="KW-1185">Reference proteome</keyword>
<dbReference type="Proteomes" id="UP000319094">
    <property type="component" value="Unassembled WGS sequence"/>
</dbReference>
<sequence length="99" mass="11116">MSARADLAQRIISQQFRTSKYSGRYDLGDVDAFLDDLAQQVGAGVPGDELARAAVQSRFKVMAWFRVGYLVDDVDDFIDELVQQLRSLPEASPHRDDQP</sequence>
<accession>A0A542Y370</accession>
<evidence type="ECO:0008006" key="3">
    <source>
        <dbReference type="Google" id="ProtNLM"/>
    </source>
</evidence>
<evidence type="ECO:0000313" key="1">
    <source>
        <dbReference type="EMBL" id="TQL42526.1"/>
    </source>
</evidence>
<dbReference type="EMBL" id="VFON01000001">
    <property type="protein sequence ID" value="TQL42526.1"/>
    <property type="molecule type" value="Genomic_DNA"/>
</dbReference>
<organism evidence="1 2">
    <name type="scientific">Leucobacter komagatae</name>
    <dbReference type="NCBI Taxonomy" id="55969"/>
    <lineage>
        <taxon>Bacteria</taxon>
        <taxon>Bacillati</taxon>
        <taxon>Actinomycetota</taxon>
        <taxon>Actinomycetes</taxon>
        <taxon>Micrococcales</taxon>
        <taxon>Microbacteriaceae</taxon>
        <taxon>Leucobacter</taxon>
    </lineage>
</organism>
<proteinExistence type="predicted"/>
<gene>
    <name evidence="1" type="ORF">FB468_0526</name>
</gene>
<dbReference type="AlphaFoldDB" id="A0A542Y370"/>
<dbReference type="OrthoDB" id="9815492at2"/>
<evidence type="ECO:0000313" key="2">
    <source>
        <dbReference type="Proteomes" id="UP000319094"/>
    </source>
</evidence>
<reference evidence="1 2" key="1">
    <citation type="submission" date="2019-06" db="EMBL/GenBank/DDBJ databases">
        <title>Sequencing the genomes of 1000 actinobacteria strains.</title>
        <authorList>
            <person name="Klenk H.-P."/>
        </authorList>
    </citation>
    <scope>NUCLEOTIDE SEQUENCE [LARGE SCALE GENOMIC DNA]</scope>
    <source>
        <strain evidence="1 2">DSM 8803</strain>
    </source>
</reference>